<gene>
    <name evidence="2" type="ORF">F1735_28625</name>
</gene>
<sequence>MTYLTIDTLPDLSPAQMNSAPLLTFYPIRYDGYAFDWDESASFRSDGAHLLSNDVYYFNGIANIPYDISSDSARDPSGITVYDMAGNAIAVDRELDYDEAYPSELLINFIAPYSGKFYVCAGWNQLSTNMSTSLTVYADMNRPAKAPQRIKGTDLDETVGYGSAVDDLIDGAGGIDQVVFYNPRVNYTILRNGHTTSVTSILRNEGNDVLSNVEVLRFSDITGKTTLLDMTYVDLAESLYIGYFGRAADVGGLNSFQAQLAALKAPTTVSGLNARYGTDAALKSLVDSFGASAESSALYGGDNKSFVTAIYTNVLNRAPDQGGLDFWSKAIDTGSLTRAGASLAIMAGAQSNNTPQGQADAQLLGVKINVASNFTYALDMGNLGGAYNGTGPAAAVRTMLGTLSASTDVLAFQPMLQQVIGKMAKLPGVQSPTQDLAPPDAGHAPVLLTGIDSGDNSAFLFA</sequence>
<name>A0ABX0MU09_9BURK</name>
<dbReference type="Pfam" id="PF13946">
    <property type="entry name" value="DUF4214"/>
    <property type="match status" value="1"/>
</dbReference>
<accession>A0ABX0MU09</accession>
<feature type="domain" description="DUF4214" evidence="1">
    <location>
        <begin position="288"/>
        <end position="347"/>
    </location>
</feature>
<dbReference type="Proteomes" id="UP000610594">
    <property type="component" value="Unassembled WGS sequence"/>
</dbReference>
<comment type="caution">
    <text evidence="2">The sequence shown here is derived from an EMBL/GenBank/DDBJ whole genome shotgun (WGS) entry which is preliminary data.</text>
</comment>
<dbReference type="EMBL" id="WHJF01000120">
    <property type="protein sequence ID" value="NHZ66210.1"/>
    <property type="molecule type" value="Genomic_DNA"/>
</dbReference>
<evidence type="ECO:0000259" key="1">
    <source>
        <dbReference type="Pfam" id="PF13946"/>
    </source>
</evidence>
<evidence type="ECO:0000313" key="3">
    <source>
        <dbReference type="Proteomes" id="UP000610594"/>
    </source>
</evidence>
<dbReference type="InterPro" id="IPR025282">
    <property type="entry name" value="DUF4214"/>
</dbReference>
<protein>
    <submittedName>
        <fullName evidence="2">DUF4214 domain-containing protein</fullName>
    </submittedName>
</protein>
<keyword evidence="3" id="KW-1185">Reference proteome</keyword>
<organism evidence="2 3">
    <name type="scientific">Massilia genomosp. 1</name>
    <dbReference type="NCBI Taxonomy" id="2609280"/>
    <lineage>
        <taxon>Bacteria</taxon>
        <taxon>Pseudomonadati</taxon>
        <taxon>Pseudomonadota</taxon>
        <taxon>Betaproteobacteria</taxon>
        <taxon>Burkholderiales</taxon>
        <taxon>Oxalobacteraceae</taxon>
        <taxon>Telluria group</taxon>
        <taxon>Massilia</taxon>
    </lineage>
</organism>
<evidence type="ECO:0000313" key="2">
    <source>
        <dbReference type="EMBL" id="NHZ66210.1"/>
    </source>
</evidence>
<reference evidence="2 3" key="1">
    <citation type="submission" date="2019-10" db="EMBL/GenBank/DDBJ databases">
        <title>Taxonomy of Antarctic Massilia spp.: description of Massilia rubra sp. nov., Massilia aquatica sp. nov., Massilia mucilaginosa sp. nov., Massilia frigida sp. nov. isolated from streams, lakes and regoliths.</title>
        <authorList>
            <person name="Holochova P."/>
            <person name="Sedlacek I."/>
            <person name="Kralova S."/>
            <person name="Maslanova I."/>
            <person name="Busse H.-J."/>
            <person name="Stankova E."/>
            <person name="Vrbovska V."/>
            <person name="Kovarovic V."/>
            <person name="Bartak M."/>
            <person name="Svec P."/>
            <person name="Pantucek R."/>
        </authorList>
    </citation>
    <scope>NUCLEOTIDE SEQUENCE [LARGE SCALE GENOMIC DNA]</scope>
    <source>
        <strain evidence="2 3">CCM 8694</strain>
    </source>
</reference>
<dbReference type="RefSeq" id="WP_167240111.1">
    <property type="nucleotide sequence ID" value="NZ_WHJF01000120.1"/>
</dbReference>
<proteinExistence type="predicted"/>